<dbReference type="Pfam" id="PF00400">
    <property type="entry name" value="WD40"/>
    <property type="match status" value="1"/>
</dbReference>
<dbReference type="SUPFAM" id="SSF52540">
    <property type="entry name" value="P-loop containing nucleoside triphosphate hydrolases"/>
    <property type="match status" value="1"/>
</dbReference>
<gene>
    <name evidence="6" type="ORF">K432DRAFT_274329</name>
</gene>
<feature type="region of interest" description="Disordered" evidence="3">
    <location>
        <begin position="1"/>
        <end position="33"/>
    </location>
</feature>
<evidence type="ECO:0000256" key="3">
    <source>
        <dbReference type="SAM" id="MobiDB-lite"/>
    </source>
</evidence>
<dbReference type="InterPro" id="IPR056884">
    <property type="entry name" value="NPHP3-like_N"/>
</dbReference>
<evidence type="ECO:0000256" key="1">
    <source>
        <dbReference type="ARBA" id="ARBA00022737"/>
    </source>
</evidence>
<keyword evidence="1" id="KW-0677">Repeat</keyword>
<dbReference type="Gene3D" id="2.130.10.10">
    <property type="entry name" value="YVTN repeat-like/Quinoprotein amine dehydrogenase"/>
    <property type="match status" value="1"/>
</dbReference>
<accession>A0A8E2E0T7</accession>
<evidence type="ECO:0000256" key="2">
    <source>
        <dbReference type="PROSITE-ProRule" id="PRU00221"/>
    </source>
</evidence>
<evidence type="ECO:0000259" key="5">
    <source>
        <dbReference type="Pfam" id="PF24883"/>
    </source>
</evidence>
<dbReference type="InterPro" id="IPR015943">
    <property type="entry name" value="WD40/YVTN_repeat-like_dom_sf"/>
</dbReference>
<feature type="repeat" description="WD" evidence="2">
    <location>
        <begin position="904"/>
        <end position="929"/>
    </location>
</feature>
<dbReference type="SUPFAM" id="SSF50978">
    <property type="entry name" value="WD40 repeat-like"/>
    <property type="match status" value="1"/>
</dbReference>
<dbReference type="Pfam" id="PF24883">
    <property type="entry name" value="NPHP3_N"/>
    <property type="match status" value="1"/>
</dbReference>
<dbReference type="PANTHER" id="PTHR10039">
    <property type="entry name" value="AMELOGENIN"/>
    <property type="match status" value="1"/>
</dbReference>
<dbReference type="AlphaFoldDB" id="A0A8E2E0T7"/>
<evidence type="ECO:0000259" key="4">
    <source>
        <dbReference type="Pfam" id="PF17100"/>
    </source>
</evidence>
<evidence type="ECO:0000313" key="7">
    <source>
        <dbReference type="Proteomes" id="UP000250266"/>
    </source>
</evidence>
<organism evidence="6 7">
    <name type="scientific">Lepidopterella palustris CBS 459.81</name>
    <dbReference type="NCBI Taxonomy" id="1314670"/>
    <lineage>
        <taxon>Eukaryota</taxon>
        <taxon>Fungi</taxon>
        <taxon>Dikarya</taxon>
        <taxon>Ascomycota</taxon>
        <taxon>Pezizomycotina</taxon>
        <taxon>Dothideomycetes</taxon>
        <taxon>Pleosporomycetidae</taxon>
        <taxon>Mytilinidiales</taxon>
        <taxon>Argynnaceae</taxon>
        <taxon>Lepidopterella</taxon>
    </lineage>
</organism>
<evidence type="ECO:0008006" key="8">
    <source>
        <dbReference type="Google" id="ProtNLM"/>
    </source>
</evidence>
<name>A0A8E2E0T7_9PEZI</name>
<protein>
    <recommendedName>
        <fullName evidence="8">NWD NACHT-NTPase N-terminal domain-containing protein</fullName>
    </recommendedName>
</protein>
<dbReference type="InterPro" id="IPR027417">
    <property type="entry name" value="P-loop_NTPase"/>
</dbReference>
<proteinExistence type="predicted"/>
<dbReference type="InterPro" id="IPR031359">
    <property type="entry name" value="NACHT_N"/>
</dbReference>
<dbReference type="InterPro" id="IPR001680">
    <property type="entry name" value="WD40_rpt"/>
</dbReference>
<keyword evidence="2" id="KW-0853">WD repeat</keyword>
<keyword evidence="7" id="KW-1185">Reference proteome</keyword>
<feature type="non-terminal residue" evidence="6">
    <location>
        <position position="929"/>
    </location>
</feature>
<dbReference type="PROSITE" id="PS50294">
    <property type="entry name" value="WD_REPEATS_REGION"/>
    <property type="match status" value="1"/>
</dbReference>
<dbReference type="EMBL" id="KV745353">
    <property type="protein sequence ID" value="OCK75173.1"/>
    <property type="molecule type" value="Genomic_DNA"/>
</dbReference>
<feature type="domain" description="Nephrocystin 3-like N-terminal" evidence="5">
    <location>
        <begin position="340"/>
        <end position="501"/>
    </location>
</feature>
<sequence>LQNEQSQPEPEPKDDPIRLHTSPAASSSVEDLGPKNLWDEAYNVLREKDAKLIDAYEKDLLTSQNPHQQADGVGGADRQVQLQELVNHKLQGMQNAQLKIVVSGKEVVVKEQVRKVVHAILSAKDFIGSAVSAEPHAALAWAGVLVVLPILLNPVTQDDDAMEGLGYISDLLIRCKVTEDTYLAPSTRNQSTSQHLRDLNNSFKAKTIELYSQILKYQIQLTRQYSRSGLFRFLRDCVVADDWNIMLADLKKTEENINKDLRAFGSNTLKLIDDKVSELQNQADKSWALLMDTKAGVETTNQTLLLGKLPRAEYAAFNTFRKNEPPPPECLENTRVKILSQIQDWGKGHGDECIFWLNGMAGTGKSTIARTVAHRFHKEGRLGASFFFSRGKKDLSDAAALFTTLAVQLTEVLPDLKRHVCDAITEHGDIGQQSLSHQWKHLILRPLLMLGKGLLPSLVLVFVIDALDECGGHENLPVILRLLTEVRDLTVVRIRVFITSRPETPIHLGFHEIPEIVHYDLMLHSIPQSVIKHDISIFLRYELAKINNQRSLGDDWPGEENIQKLVQKADRLFIYAATACRFLSKSKHPKSRLSEMLEVNSASHSSTKELDKMYMLILKNLIIEGHDEDNEDTVKLFKHIVGSIIILFDTLSTVTLTKLLAVASTEMNETLEPLRSVLNVAEEETSPIQLFHLSFREFLLNPQRCSDTRFRIDEEGAHNDLFVRCLKVMSNHLKRDMCNLQLPGALCSEVEKSKVEECLPLDVQYACRYWVQHLQRSKALLHDDGQVHVFLREHLLHWLEALSLIGKTSEGVRAITSLESLAIVSDGPNADRSPYLHAFIHDAKRFAHGNGVMIENAPLQIYCSALVFAPVMSLVRKQFSDQMPRWICRLPEVQKNWSSSLQTLEGHSEPVRVVAFSPDGKLVASASDD</sequence>
<dbReference type="Gene3D" id="3.40.50.300">
    <property type="entry name" value="P-loop containing nucleotide triphosphate hydrolases"/>
    <property type="match status" value="1"/>
</dbReference>
<evidence type="ECO:0000313" key="6">
    <source>
        <dbReference type="EMBL" id="OCK75173.1"/>
    </source>
</evidence>
<reference evidence="6 7" key="1">
    <citation type="journal article" date="2016" name="Nat. Commun.">
        <title>Ectomycorrhizal ecology is imprinted in the genome of the dominant symbiotic fungus Cenococcum geophilum.</title>
        <authorList>
            <consortium name="DOE Joint Genome Institute"/>
            <person name="Peter M."/>
            <person name="Kohler A."/>
            <person name="Ohm R.A."/>
            <person name="Kuo A."/>
            <person name="Krutzmann J."/>
            <person name="Morin E."/>
            <person name="Arend M."/>
            <person name="Barry K.W."/>
            <person name="Binder M."/>
            <person name="Choi C."/>
            <person name="Clum A."/>
            <person name="Copeland A."/>
            <person name="Grisel N."/>
            <person name="Haridas S."/>
            <person name="Kipfer T."/>
            <person name="LaButti K."/>
            <person name="Lindquist E."/>
            <person name="Lipzen A."/>
            <person name="Maire R."/>
            <person name="Meier B."/>
            <person name="Mihaltcheva S."/>
            <person name="Molinier V."/>
            <person name="Murat C."/>
            <person name="Poggeler S."/>
            <person name="Quandt C.A."/>
            <person name="Sperisen C."/>
            <person name="Tritt A."/>
            <person name="Tisserant E."/>
            <person name="Crous P.W."/>
            <person name="Henrissat B."/>
            <person name="Nehls U."/>
            <person name="Egli S."/>
            <person name="Spatafora J.W."/>
            <person name="Grigoriev I.V."/>
            <person name="Martin F.M."/>
        </authorList>
    </citation>
    <scope>NUCLEOTIDE SEQUENCE [LARGE SCALE GENOMIC DNA]</scope>
    <source>
        <strain evidence="6 7">CBS 459.81</strain>
    </source>
</reference>
<dbReference type="PROSITE" id="PS50082">
    <property type="entry name" value="WD_REPEATS_2"/>
    <property type="match status" value="1"/>
</dbReference>
<dbReference type="InterPro" id="IPR036322">
    <property type="entry name" value="WD40_repeat_dom_sf"/>
</dbReference>
<dbReference type="OrthoDB" id="674604at2759"/>
<dbReference type="Pfam" id="PF17100">
    <property type="entry name" value="NACHT_N"/>
    <property type="match status" value="1"/>
</dbReference>
<feature type="non-terminal residue" evidence="6">
    <location>
        <position position="1"/>
    </location>
</feature>
<dbReference type="Proteomes" id="UP000250266">
    <property type="component" value="Unassembled WGS sequence"/>
</dbReference>
<dbReference type="PANTHER" id="PTHR10039:SF17">
    <property type="entry name" value="FUNGAL STAND N-TERMINAL GOODBYE DOMAIN-CONTAINING PROTEIN-RELATED"/>
    <property type="match status" value="1"/>
</dbReference>
<feature type="domain" description="NWD NACHT-NTPase N-terminal" evidence="4">
    <location>
        <begin position="36"/>
        <end position="260"/>
    </location>
</feature>